<keyword evidence="17" id="KW-1185">Reference proteome</keyword>
<name>A0ABD2K4E4_9BILA</name>
<evidence type="ECO:0000256" key="10">
    <source>
        <dbReference type="ARBA" id="ARBA00022840"/>
    </source>
</evidence>
<dbReference type="InterPro" id="IPR004887">
    <property type="entry name" value="GSH_synth_subst-bd"/>
</dbReference>
<gene>
    <name evidence="16" type="ORF">niasHT_026833</name>
</gene>
<dbReference type="InterPro" id="IPR005615">
    <property type="entry name" value="Glutathione_synthase"/>
</dbReference>
<accession>A0ABD2K4E4</accession>
<dbReference type="Gene3D" id="3.40.50.1760">
    <property type="entry name" value="Glutathione synthase, substrate-binding domain superfamily, eukaryotic"/>
    <property type="match status" value="1"/>
</dbReference>
<dbReference type="GO" id="GO:0046872">
    <property type="term" value="F:metal ion binding"/>
    <property type="evidence" value="ECO:0007669"/>
    <property type="project" value="UniProtKB-KW"/>
</dbReference>
<dbReference type="EMBL" id="JBICBT010000832">
    <property type="protein sequence ID" value="KAL3097737.1"/>
    <property type="molecule type" value="Genomic_DNA"/>
</dbReference>
<dbReference type="SUPFAM" id="SSF56059">
    <property type="entry name" value="Glutathione synthetase ATP-binding domain-like"/>
    <property type="match status" value="1"/>
</dbReference>
<keyword evidence="6" id="KW-0436">Ligase</keyword>
<dbReference type="Gene3D" id="3.30.470.20">
    <property type="entry name" value="ATP-grasp fold, B domain"/>
    <property type="match status" value="1"/>
</dbReference>
<proteinExistence type="inferred from homology"/>
<dbReference type="Pfam" id="PF03199">
    <property type="entry name" value="GSH_synthase"/>
    <property type="match status" value="1"/>
</dbReference>
<dbReference type="Gene3D" id="3.30.1490.50">
    <property type="match status" value="1"/>
</dbReference>
<dbReference type="InterPro" id="IPR016185">
    <property type="entry name" value="PreATP-grasp_dom_sf"/>
</dbReference>
<organism evidence="16 17">
    <name type="scientific">Heterodera trifolii</name>
    <dbReference type="NCBI Taxonomy" id="157864"/>
    <lineage>
        <taxon>Eukaryota</taxon>
        <taxon>Metazoa</taxon>
        <taxon>Ecdysozoa</taxon>
        <taxon>Nematoda</taxon>
        <taxon>Chromadorea</taxon>
        <taxon>Rhabditida</taxon>
        <taxon>Tylenchina</taxon>
        <taxon>Tylenchomorpha</taxon>
        <taxon>Tylenchoidea</taxon>
        <taxon>Heteroderidae</taxon>
        <taxon>Heteroderinae</taxon>
        <taxon>Heterodera</taxon>
    </lineage>
</organism>
<evidence type="ECO:0000256" key="9">
    <source>
        <dbReference type="ARBA" id="ARBA00022741"/>
    </source>
</evidence>
<keyword evidence="8" id="KW-0479">Metal-binding</keyword>
<comment type="catalytic activity">
    <reaction evidence="13">
        <text>gamma-L-glutamyl-L-cysteine + glycine + ATP = glutathione + ADP + phosphate + H(+)</text>
        <dbReference type="Rhea" id="RHEA:13557"/>
        <dbReference type="ChEBI" id="CHEBI:15378"/>
        <dbReference type="ChEBI" id="CHEBI:30616"/>
        <dbReference type="ChEBI" id="CHEBI:43474"/>
        <dbReference type="ChEBI" id="CHEBI:57305"/>
        <dbReference type="ChEBI" id="CHEBI:57925"/>
        <dbReference type="ChEBI" id="CHEBI:58173"/>
        <dbReference type="ChEBI" id="CHEBI:456216"/>
        <dbReference type="EC" id="6.3.2.3"/>
    </reaction>
    <physiologicalReaction direction="left-to-right" evidence="13">
        <dbReference type="Rhea" id="RHEA:13558"/>
    </physiologicalReaction>
</comment>
<dbReference type="PANTHER" id="PTHR11130:SF0">
    <property type="entry name" value="GLUTATHIONE SYNTHETASE"/>
    <property type="match status" value="1"/>
</dbReference>
<keyword evidence="7" id="KW-0317">Glutathione biosynthesis</keyword>
<dbReference type="Gene3D" id="3.30.1490.80">
    <property type="match status" value="1"/>
</dbReference>
<comment type="cofactor">
    <cofactor evidence="1">
        <name>Mg(2+)</name>
        <dbReference type="ChEBI" id="CHEBI:18420"/>
    </cofactor>
</comment>
<dbReference type="PANTHER" id="PTHR11130">
    <property type="entry name" value="GLUTATHIONE SYNTHETASE"/>
    <property type="match status" value="1"/>
</dbReference>
<dbReference type="Proteomes" id="UP001620626">
    <property type="component" value="Unassembled WGS sequence"/>
</dbReference>
<protein>
    <recommendedName>
        <fullName evidence="5">Glutathione synthetase</fullName>
        <ecNumber evidence="4">6.3.2.3</ecNumber>
    </recommendedName>
    <alternativeName>
        <fullName evidence="12">Glutathione synthase</fullName>
    </alternativeName>
</protein>
<comment type="pathway">
    <text evidence="2">Sulfur metabolism; glutathione biosynthesis; glutathione from L-cysteine and L-glutamate: step 2/2.</text>
</comment>
<feature type="domain" description="Glutathione synthase substrate-binding" evidence="15">
    <location>
        <begin position="450"/>
        <end position="550"/>
    </location>
</feature>
<evidence type="ECO:0000259" key="15">
    <source>
        <dbReference type="Pfam" id="PF03199"/>
    </source>
</evidence>
<dbReference type="AlphaFoldDB" id="A0ABD2K4E4"/>
<comment type="similarity">
    <text evidence="3">Belongs to the eukaryotic GSH synthase family.</text>
</comment>
<sequence>MALISKCALLLLFIVPFSHAFFSGFEVSPNAARLRRQCGCGGCAPPPSGGGSVQLGISCDSPRPPPPPPCCGCQPSCGCGGGCGGGGGGYGANGGGCGGGAIKLTIGCDSPRPPPPPPCCGCGCGCGGGCGGGGYGANGGGGCGGGSIKLTIGCEGPKAPPPPPCCGCGCGCGCGGCPPPPSGGGSIQLGISCDSPPPPPSCGCQPSGGCGCGRRKRMAFLRRAAAQRSVGLDKVTRNYVEKLVKSEKHLLSLRQFAVEWAHNNALIFRNKKVPASTDAIYRSDVAVIAPFSLFPSPFPRHAFEDALAVQKALNLLYFRVATDIDFLERAYSDLIKTDENFRNTMDVLRTVREEGIRQPITVMYQRADYMLNVVGGQDEEEPNYEIKQLEVNCGSVAGTSLDRRTAQLNHVMLQRAGFHPAPEDLPENWPDKAQIESIKMAWEAYNKSDAIVVILINSVSETIFDAHFFETELDRISNGRIKVERITLNDCRLRCKLDENFALRLDGREVAVVKSRYSVLGLRASGTELKLLKNLRLMIERSLAIKIPSAFIGFSCSKKVQQILAEPGELEHFFPEESDAEMVKAIRKTFAGMWSLENTDENTEQKIQDAINHPENYVLKSNMECGGNNYFDEKIPIKLTGITPTQRSFHILMQKLRPMPIKNVMVHPNTKPKINEMVSELAVYGVLIGNMTTRTVSYNVQQGHLLKTKLATANEGGISTGSAVHDSPILF</sequence>
<evidence type="ECO:0000313" key="17">
    <source>
        <dbReference type="Proteomes" id="UP001620626"/>
    </source>
</evidence>
<evidence type="ECO:0000256" key="8">
    <source>
        <dbReference type="ARBA" id="ARBA00022723"/>
    </source>
</evidence>
<evidence type="ECO:0000256" key="5">
    <source>
        <dbReference type="ARBA" id="ARBA00020821"/>
    </source>
</evidence>
<evidence type="ECO:0000256" key="7">
    <source>
        <dbReference type="ARBA" id="ARBA00022684"/>
    </source>
</evidence>
<dbReference type="SUPFAM" id="SSF52440">
    <property type="entry name" value="PreATP-grasp domain"/>
    <property type="match status" value="1"/>
</dbReference>
<dbReference type="GO" id="GO:0004363">
    <property type="term" value="F:glutathione synthase activity"/>
    <property type="evidence" value="ECO:0007669"/>
    <property type="project" value="UniProtKB-EC"/>
</dbReference>
<feature type="signal peptide" evidence="14">
    <location>
        <begin position="1"/>
        <end position="20"/>
    </location>
</feature>
<keyword evidence="10" id="KW-0067">ATP-binding</keyword>
<evidence type="ECO:0000256" key="1">
    <source>
        <dbReference type="ARBA" id="ARBA00001946"/>
    </source>
</evidence>
<evidence type="ECO:0000256" key="13">
    <source>
        <dbReference type="ARBA" id="ARBA00048871"/>
    </source>
</evidence>
<dbReference type="EC" id="6.3.2.3" evidence="4"/>
<evidence type="ECO:0000256" key="4">
    <source>
        <dbReference type="ARBA" id="ARBA00012214"/>
    </source>
</evidence>
<dbReference type="InterPro" id="IPR014049">
    <property type="entry name" value="Glutathione_synthase_N_euk"/>
</dbReference>
<reference evidence="16 17" key="1">
    <citation type="submission" date="2024-10" db="EMBL/GenBank/DDBJ databases">
        <authorList>
            <person name="Kim D."/>
        </authorList>
    </citation>
    <scope>NUCLEOTIDE SEQUENCE [LARGE SCALE GENOMIC DNA]</scope>
    <source>
        <strain evidence="16">BH-2024</strain>
    </source>
</reference>
<dbReference type="GO" id="GO:0005524">
    <property type="term" value="F:ATP binding"/>
    <property type="evidence" value="ECO:0007669"/>
    <property type="project" value="UniProtKB-KW"/>
</dbReference>
<dbReference type="InterPro" id="IPR014709">
    <property type="entry name" value="Glutathione_synthase_C_euk"/>
</dbReference>
<evidence type="ECO:0000256" key="6">
    <source>
        <dbReference type="ARBA" id="ARBA00022598"/>
    </source>
</evidence>
<evidence type="ECO:0000256" key="14">
    <source>
        <dbReference type="SAM" id="SignalP"/>
    </source>
</evidence>
<keyword evidence="11" id="KW-0460">Magnesium</keyword>
<keyword evidence="14" id="KW-0732">Signal</keyword>
<comment type="caution">
    <text evidence="16">The sequence shown here is derived from an EMBL/GenBank/DDBJ whole genome shotgun (WGS) entry which is preliminary data.</text>
</comment>
<dbReference type="Gene3D" id="1.10.1080.10">
    <property type="entry name" value="Glutathione Synthetase, Chain A, domain 3"/>
    <property type="match status" value="1"/>
</dbReference>
<evidence type="ECO:0000256" key="12">
    <source>
        <dbReference type="ARBA" id="ARBA00030403"/>
    </source>
</evidence>
<evidence type="ECO:0000256" key="2">
    <source>
        <dbReference type="ARBA" id="ARBA00004965"/>
    </source>
</evidence>
<dbReference type="InterPro" id="IPR037013">
    <property type="entry name" value="GSH-S_sub-bd_sf"/>
</dbReference>
<dbReference type="InterPro" id="IPR014042">
    <property type="entry name" value="Glutathione_synthase_a-hlx"/>
</dbReference>
<evidence type="ECO:0000256" key="11">
    <source>
        <dbReference type="ARBA" id="ARBA00022842"/>
    </source>
</evidence>
<evidence type="ECO:0000313" key="16">
    <source>
        <dbReference type="EMBL" id="KAL3097737.1"/>
    </source>
</evidence>
<keyword evidence="9" id="KW-0547">Nucleotide-binding</keyword>
<feature type="chain" id="PRO_5044862692" description="Glutathione synthetase" evidence="14">
    <location>
        <begin position="21"/>
        <end position="731"/>
    </location>
</feature>
<dbReference type="Pfam" id="PF03917">
    <property type="entry name" value="GSH_synth_ATP"/>
    <property type="match status" value="1"/>
</dbReference>
<evidence type="ECO:0000256" key="3">
    <source>
        <dbReference type="ARBA" id="ARBA00010385"/>
    </source>
</evidence>